<feature type="non-terminal residue" evidence="1">
    <location>
        <position position="890"/>
    </location>
</feature>
<name>E8MAT1_PHOS4</name>
<organism evidence="1 2">
    <name type="scientific">Vibrio sinaloensis DSM 21326</name>
    <dbReference type="NCBI Taxonomy" id="945550"/>
    <lineage>
        <taxon>Bacteria</taxon>
        <taxon>Pseudomonadati</taxon>
        <taxon>Pseudomonadota</taxon>
        <taxon>Gammaproteobacteria</taxon>
        <taxon>Vibrionales</taxon>
        <taxon>Vibrionaceae</taxon>
        <taxon>Vibrio</taxon>
        <taxon>Vibrio oreintalis group</taxon>
    </lineage>
</organism>
<proteinExistence type="predicted"/>
<accession>E8MAT1</accession>
<dbReference type="Pfam" id="PF17963">
    <property type="entry name" value="Big_9"/>
    <property type="match status" value="1"/>
</dbReference>
<gene>
    <name evidence="1" type="ORF">VISI1226_03960</name>
</gene>
<dbReference type="EMBL" id="AEVT01000097">
    <property type="protein sequence ID" value="EGA68880.1"/>
    <property type="molecule type" value="Genomic_DNA"/>
</dbReference>
<sequence length="890" mass="95826">MNKTPIIISLAIALTGCNGEGSEAIEQSNQYVIPSEAQVALTENYAAVNLEGYVESSSGAQLTDLASLSSDELCASVAINEGTLTFDTSYELGSGCVLRYSVVNSEGLANAEIAHINVSKSITGIPDFVDTIHANATASGVAIEVDVANAANFPPDFSIDASDITVDGFGDATVSQGTKIEFTPTEDSGVSVIYYTAHSEHADYEDVAVSGQIRVATSVSGTNTPPNVPITYDIGDKEIYQAQVIDMSTHISDVDAQQSLQIVDIRSDAFTHVAVNATNSLAFDVQGTLPGPAVFSYTVTDHNGGYATGEVTVNFVQRQQPGHTSDHTIYFSTPVLESEYRRVMNQTPPETLIDPSNNYHLAAYTSGSGPAEDDDLFMEAYCQAIGMRTPAESESLYIYQDSGNIAKSGNWAEASTYATLGGTDIYPIDWFSYSSGSSGSNITSRAFFCVSGTKPNTSPEVVDTSDSVEIYNPKSIPLSISDPDGDNVVIAQVITPVGVDATINGANIEVTAQTTGEHNILVVVEDDPGLQASSTVVVNAERKDVPDITPIAFFTPPVTQFEAEQNGTHVIGTKLNDLGYPMAKVTSDDAINYCRSKGMELPSVAMIRNWELANGSLNDVVAANDTMFGVWDDQANYKEYRLSDGTLENGNGETFVMCADHPRGVVYSIVPDGNMTISQTTELSVKATNKAADYEHNIDVNKGVLECSPNCVVNGAFVTPNEPGPLSVNWIGPGDIEVIDTLDVAPIDDIELSVSADENHIEWFDTSPQGSSKPRVKANGIKVLRIPVDVYNSMLYKDPYASVETIVEGIHNKKSYVYETLSLVKLTDGRWIQNGDVMELKDDTNVTAASKTPISDGYEITYHIKVQLRYLSTYYRKEIEWIRVKEGKAL</sequence>
<evidence type="ECO:0000313" key="1">
    <source>
        <dbReference type="EMBL" id="EGA68880.1"/>
    </source>
</evidence>
<reference evidence="1 2" key="1">
    <citation type="journal article" date="2012" name="Int. J. Syst. Evol. Microbiol.">
        <title>Vibrio caribbeanicus sp. nov., isolated from the marine sponge Scleritoderma cyanea.</title>
        <authorList>
            <person name="Hoffmann M."/>
            <person name="Monday S.R."/>
            <person name="Allard M.W."/>
            <person name="Strain E.A."/>
            <person name="Whittaker P."/>
            <person name="Naum M."/>
            <person name="McCarthy P.J."/>
            <person name="Lopez J.V."/>
            <person name="Fischer M."/>
            <person name="Brown E.W."/>
        </authorList>
    </citation>
    <scope>NUCLEOTIDE SEQUENCE [LARGE SCALE GENOMIC DNA]</scope>
    <source>
        <strain evidence="2">DSMZ 21326</strain>
    </source>
</reference>
<protein>
    <submittedName>
        <fullName evidence="1">Uncharacterized protein</fullName>
    </submittedName>
</protein>
<comment type="caution">
    <text evidence="1">The sequence shown here is derived from an EMBL/GenBank/DDBJ whole genome shotgun (WGS) entry which is preliminary data.</text>
</comment>
<dbReference type="AlphaFoldDB" id="E8MAT1"/>
<dbReference type="Proteomes" id="UP000006228">
    <property type="component" value="Unassembled WGS sequence"/>
</dbReference>
<evidence type="ECO:0000313" key="2">
    <source>
        <dbReference type="Proteomes" id="UP000006228"/>
    </source>
</evidence>
<dbReference type="PROSITE" id="PS51257">
    <property type="entry name" value="PROKAR_LIPOPROTEIN"/>
    <property type="match status" value="1"/>
</dbReference>